<evidence type="ECO:0008006" key="2">
    <source>
        <dbReference type="Google" id="ProtNLM"/>
    </source>
</evidence>
<organism evidence="1">
    <name type="scientific">marine metagenome</name>
    <dbReference type="NCBI Taxonomy" id="408172"/>
    <lineage>
        <taxon>unclassified sequences</taxon>
        <taxon>metagenomes</taxon>
        <taxon>ecological metagenomes</taxon>
    </lineage>
</organism>
<reference evidence="1" key="1">
    <citation type="submission" date="2018-05" db="EMBL/GenBank/DDBJ databases">
        <authorList>
            <person name="Lanie J.A."/>
            <person name="Ng W.-L."/>
            <person name="Kazmierczak K.M."/>
            <person name="Andrzejewski T.M."/>
            <person name="Davidsen T.M."/>
            <person name="Wayne K.J."/>
            <person name="Tettelin H."/>
            <person name="Glass J.I."/>
            <person name="Rusch D."/>
            <person name="Podicherti R."/>
            <person name="Tsui H.-C.T."/>
            <person name="Winkler M.E."/>
        </authorList>
    </citation>
    <scope>NUCLEOTIDE SEQUENCE</scope>
</reference>
<feature type="non-terminal residue" evidence="1">
    <location>
        <position position="1"/>
    </location>
</feature>
<dbReference type="AlphaFoldDB" id="A0A382WIT1"/>
<dbReference type="EMBL" id="UINC01160193">
    <property type="protein sequence ID" value="SVD58703.1"/>
    <property type="molecule type" value="Genomic_DNA"/>
</dbReference>
<gene>
    <name evidence="1" type="ORF">METZ01_LOCUS411557</name>
</gene>
<proteinExistence type="predicted"/>
<protein>
    <recommendedName>
        <fullName evidence="2">LptD C-terminal domain-containing protein</fullName>
    </recommendedName>
</protein>
<name>A0A382WIT1_9ZZZZ</name>
<accession>A0A382WIT1</accession>
<evidence type="ECO:0000313" key="1">
    <source>
        <dbReference type="EMBL" id="SVD58703.1"/>
    </source>
</evidence>
<sequence length="259" mass="29438">RLDQRLLKTARDNQSTYMLLTAKKEIPEESLSLWLIANPRKVKDDIQDDVLVWTESPGTRGGPQFTRDLLVARDAFVNTTYLEVKYDKYLPLTAKVKHEFYEQLGSADTGLRDQRFLGVITKGEYPVSIGRWHILSRWKQLYSSRLPASRGVLKTRDLTEIYSIRANRDINRSISFIAGAEFETFNNLRRKPDPLPPGYLLDGNTWVLAGQVANSSAYQGYALTTNVGVRWIRHDFDSSPSASELFSFITVFVGLGTGR</sequence>